<reference evidence="1" key="1">
    <citation type="journal article" date="2014" name="Front. Microbiol.">
        <title>High frequency of phylogenetically diverse reductive dehalogenase-homologous genes in deep subseafloor sedimentary metagenomes.</title>
        <authorList>
            <person name="Kawai M."/>
            <person name="Futagami T."/>
            <person name="Toyoda A."/>
            <person name="Takaki Y."/>
            <person name="Nishi S."/>
            <person name="Hori S."/>
            <person name="Arai W."/>
            <person name="Tsubouchi T."/>
            <person name="Morono Y."/>
            <person name="Uchiyama I."/>
            <person name="Ito T."/>
            <person name="Fujiyama A."/>
            <person name="Inagaki F."/>
            <person name="Takami H."/>
        </authorList>
    </citation>
    <scope>NUCLEOTIDE SEQUENCE</scope>
    <source>
        <strain evidence="1">Expedition CK06-06</strain>
    </source>
</reference>
<protein>
    <submittedName>
        <fullName evidence="1">Uncharacterized protein</fullName>
    </submittedName>
</protein>
<proteinExistence type="predicted"/>
<name>X0TXV5_9ZZZZ</name>
<comment type="caution">
    <text evidence="1">The sequence shown here is derived from an EMBL/GenBank/DDBJ whole genome shotgun (WGS) entry which is preliminary data.</text>
</comment>
<dbReference type="EMBL" id="BARS01013054">
    <property type="protein sequence ID" value="GAF92952.1"/>
    <property type="molecule type" value="Genomic_DNA"/>
</dbReference>
<dbReference type="AlphaFoldDB" id="X0TXV5"/>
<sequence>SLRIIEAVKYQKVLSREKVMKRKAELLLEIESLDEILVQMDDLGVV</sequence>
<feature type="non-terminal residue" evidence="1">
    <location>
        <position position="1"/>
    </location>
</feature>
<evidence type="ECO:0000313" key="1">
    <source>
        <dbReference type="EMBL" id="GAF92952.1"/>
    </source>
</evidence>
<accession>X0TXV5</accession>
<organism evidence="1">
    <name type="scientific">marine sediment metagenome</name>
    <dbReference type="NCBI Taxonomy" id="412755"/>
    <lineage>
        <taxon>unclassified sequences</taxon>
        <taxon>metagenomes</taxon>
        <taxon>ecological metagenomes</taxon>
    </lineage>
</organism>
<gene>
    <name evidence="1" type="ORF">S01H1_22906</name>
</gene>